<dbReference type="OrthoDB" id="2110130at2759"/>
<dbReference type="GO" id="GO:0016020">
    <property type="term" value="C:membrane"/>
    <property type="evidence" value="ECO:0007669"/>
    <property type="project" value="UniProtKB-SubCell"/>
</dbReference>
<dbReference type="PROSITE" id="PS00211">
    <property type="entry name" value="ABC_TRANSPORTER_1"/>
    <property type="match status" value="1"/>
</dbReference>
<dbReference type="FunFam" id="3.40.50.300:FF:000011">
    <property type="entry name" value="Putative ABC transporter ATP-binding component"/>
    <property type="match status" value="1"/>
</dbReference>
<dbReference type="InParanoid" id="E4V2C9"/>
<evidence type="ECO:0000256" key="4">
    <source>
        <dbReference type="ARBA" id="ARBA00022840"/>
    </source>
</evidence>
<dbReference type="Pfam" id="PF12848">
    <property type="entry name" value="ABC_tran_Xtn"/>
    <property type="match status" value="1"/>
</dbReference>
<dbReference type="Pfam" id="PF00005">
    <property type="entry name" value="ABC_tran"/>
    <property type="match status" value="3"/>
</dbReference>
<dbReference type="HOGENOM" id="CLU_000604_36_6_1"/>
<feature type="domain" description="ABC transporter" evidence="6">
    <location>
        <begin position="57"/>
        <end position="404"/>
    </location>
</feature>
<evidence type="ECO:0000259" key="6">
    <source>
        <dbReference type="PROSITE" id="PS50893"/>
    </source>
</evidence>
<dbReference type="eggNOG" id="KOG0066">
    <property type="taxonomic scope" value="Eukaryota"/>
</dbReference>
<protein>
    <submittedName>
        <fullName evidence="7">ATP-binding cassette sub-family F member 3</fullName>
    </submittedName>
</protein>
<name>E4V2C9_ARTGP</name>
<evidence type="ECO:0000313" key="8">
    <source>
        <dbReference type="Proteomes" id="UP000002669"/>
    </source>
</evidence>
<evidence type="ECO:0000256" key="2">
    <source>
        <dbReference type="ARBA" id="ARBA00022737"/>
    </source>
</evidence>
<dbReference type="InterPro" id="IPR017871">
    <property type="entry name" value="ABC_transporter-like_CS"/>
</dbReference>
<dbReference type="InterPro" id="IPR003439">
    <property type="entry name" value="ABC_transporter-like_ATP-bd"/>
</dbReference>
<dbReference type="OMA" id="RQIAHME"/>
<evidence type="ECO:0000256" key="1">
    <source>
        <dbReference type="ARBA" id="ARBA00004141"/>
    </source>
</evidence>
<dbReference type="AlphaFoldDB" id="E4V2C9"/>
<dbReference type="VEuPathDB" id="FungiDB:MGYG_07201"/>
<keyword evidence="3" id="KW-0547">Nucleotide-binding</keyword>
<keyword evidence="8" id="KW-1185">Reference proteome</keyword>
<dbReference type="FunFam" id="3.40.50.300:FF:003119">
    <property type="entry name" value="ABC ATPase, putative (AFU_orthologue AFUA_1G16440)"/>
    <property type="match status" value="1"/>
</dbReference>
<dbReference type="SMART" id="SM00382">
    <property type="entry name" value="AAA"/>
    <property type="match status" value="2"/>
</dbReference>
<keyword evidence="2" id="KW-0677">Repeat</keyword>
<dbReference type="InterPro" id="IPR027417">
    <property type="entry name" value="P-loop_NTPase"/>
</dbReference>
<dbReference type="SUPFAM" id="SSF52540">
    <property type="entry name" value="P-loop containing nucleoside triphosphate hydrolases"/>
    <property type="match status" value="2"/>
</dbReference>
<dbReference type="InterPro" id="IPR003593">
    <property type="entry name" value="AAA+_ATPase"/>
</dbReference>
<dbReference type="GO" id="GO:0016887">
    <property type="term" value="F:ATP hydrolysis activity"/>
    <property type="evidence" value="ECO:0007669"/>
    <property type="project" value="InterPro"/>
</dbReference>
<proteinExistence type="predicted"/>
<feature type="domain" description="ABC transporter" evidence="6">
    <location>
        <begin position="505"/>
        <end position="761"/>
    </location>
</feature>
<dbReference type="STRING" id="535722.E4V2C9"/>
<dbReference type="Proteomes" id="UP000002669">
    <property type="component" value="Unassembled WGS sequence"/>
</dbReference>
<dbReference type="InterPro" id="IPR050611">
    <property type="entry name" value="ABCF"/>
</dbReference>
<keyword evidence="4 7" id="KW-0067">ATP-binding</keyword>
<feature type="region of interest" description="Disordered" evidence="5">
    <location>
        <begin position="701"/>
        <end position="724"/>
    </location>
</feature>
<dbReference type="RefSeq" id="XP_003171202.1">
    <property type="nucleotide sequence ID" value="XM_003171154.1"/>
</dbReference>
<accession>E4V2C9</accession>
<dbReference type="CDD" id="cd03221">
    <property type="entry name" value="ABCF_EF-3"/>
    <property type="match status" value="1"/>
</dbReference>
<organism evidence="8">
    <name type="scientific">Arthroderma gypseum (strain ATCC MYA-4604 / CBS 118893)</name>
    <name type="common">Microsporum gypseum</name>
    <dbReference type="NCBI Taxonomy" id="535722"/>
    <lineage>
        <taxon>Eukaryota</taxon>
        <taxon>Fungi</taxon>
        <taxon>Dikarya</taxon>
        <taxon>Ascomycota</taxon>
        <taxon>Pezizomycotina</taxon>
        <taxon>Eurotiomycetes</taxon>
        <taxon>Eurotiomycetidae</taxon>
        <taxon>Onygenales</taxon>
        <taxon>Arthrodermataceae</taxon>
        <taxon>Nannizzia</taxon>
    </lineage>
</organism>
<reference evidence="8" key="1">
    <citation type="journal article" date="2012" name="MBio">
        <title>Comparative genome analysis of Trichophyton rubrum and related dermatophytes reveals candidate genes involved in infection.</title>
        <authorList>
            <person name="Martinez D.A."/>
            <person name="Oliver B.G."/>
            <person name="Graeser Y."/>
            <person name="Goldberg J.M."/>
            <person name="Li W."/>
            <person name="Martinez-Rossi N.M."/>
            <person name="Monod M."/>
            <person name="Shelest E."/>
            <person name="Barton R.C."/>
            <person name="Birch E."/>
            <person name="Brakhage A.A."/>
            <person name="Chen Z."/>
            <person name="Gurr S.J."/>
            <person name="Heiman D."/>
            <person name="Heitman J."/>
            <person name="Kosti I."/>
            <person name="Rossi A."/>
            <person name="Saif S."/>
            <person name="Samalova M."/>
            <person name="Saunders C.W."/>
            <person name="Shea T."/>
            <person name="Summerbell R.C."/>
            <person name="Xu J."/>
            <person name="Young S."/>
            <person name="Zeng Q."/>
            <person name="Birren B.W."/>
            <person name="Cuomo C.A."/>
            <person name="White T.C."/>
        </authorList>
    </citation>
    <scope>NUCLEOTIDE SEQUENCE [LARGE SCALE GENOMIC DNA]</scope>
    <source>
        <strain evidence="8">ATCC MYA-4604 / CBS 118893</strain>
    </source>
</reference>
<dbReference type="PANTHER" id="PTHR19211:SF135">
    <property type="entry name" value="ATPASE, PUTATIVE (AFU_ORTHOLOGUE AFUA_1G16440)-RELATED"/>
    <property type="match status" value="1"/>
</dbReference>
<sequence length="762" mass="83629">MTSGRQDPVIVASCKQTRFHLAEGKSSGEIDIQGLDILIASRPSQNQDAESSGAGKVKARKKEKAGMGVEILTGANLRLKAGVHYGLVGRNGTGKSTLLRAMADRLIPGLPESVRIAILQQTDVEVDVDPVASVTGETAALQINDEQSKKEPKTVLQQVVQSDTSRNEITRKVKILSHALEDQEDSLAPVKAIRQLRHEACQHQLFLARKNASLRSGARGLQARKDLKAAESKLEESTGCLNEDLTALDDSKIQEETQAAVELLADVEAQLESINVVDLDQESRKVLLGLGFKETDFDRPFLSLSGGWRMRCMLAGALIQSADIMILDEPTNFLDMLGVIWLETYLSRMQEGCDKTVVVVSHDRAFLNNICEELIILRDKTLTYFKGNVSAYEQDQESQKLYWGRMKEAQERQTAHIENTIKNNMKIGKKTGDDNKLRMAKSRQKKLDDRMGVQVSATGGRFKLSRDRVGWHDSMRAEIEVPADEKGVSIGLPDAPDLRFPGPLLSLEGVTYQYKRGGPVVLKSVDLVMHMGDRVGILGLNGCGKSTLLKLLVGANEPTQGKISRHPRLKLGYYSQHSVEELQELGRSSPTETGLSLLCRETEGVLDEGEVRGMLSSLGLPGRTASDVPVCQLSGGQLVRLALARILWPMPHILVLDEITTHLDFHTVLALAAALSSYNGALLLVSHDRYLVRKVVEGKENLDGDDDGGTTEHEAKGHGTAAVDESQRRDVVVLKAGKLQLQEDGVDQFEASLQKRVRKMVA</sequence>
<dbReference type="Gene3D" id="3.40.50.300">
    <property type="entry name" value="P-loop containing nucleotide triphosphate hydrolases"/>
    <property type="match status" value="2"/>
</dbReference>
<gene>
    <name evidence="7" type="ORF">MGYG_07201</name>
</gene>
<evidence type="ECO:0000256" key="5">
    <source>
        <dbReference type="SAM" id="MobiDB-lite"/>
    </source>
</evidence>
<dbReference type="GeneID" id="10026452"/>
<dbReference type="PANTHER" id="PTHR19211">
    <property type="entry name" value="ATP-BINDING TRANSPORT PROTEIN-RELATED"/>
    <property type="match status" value="1"/>
</dbReference>
<dbReference type="PROSITE" id="PS50893">
    <property type="entry name" value="ABC_TRANSPORTER_2"/>
    <property type="match status" value="2"/>
</dbReference>
<dbReference type="EMBL" id="DS989827">
    <property type="protein sequence ID" value="EFR04194.1"/>
    <property type="molecule type" value="Genomic_DNA"/>
</dbReference>
<evidence type="ECO:0000256" key="3">
    <source>
        <dbReference type="ARBA" id="ARBA00022741"/>
    </source>
</evidence>
<comment type="subcellular location">
    <subcellularLocation>
        <location evidence="1">Membrane</location>
        <topology evidence="1">Multi-pass membrane protein</topology>
    </subcellularLocation>
</comment>
<evidence type="ECO:0000313" key="7">
    <source>
        <dbReference type="EMBL" id="EFR04194.1"/>
    </source>
</evidence>
<dbReference type="GO" id="GO:0005524">
    <property type="term" value="F:ATP binding"/>
    <property type="evidence" value="ECO:0007669"/>
    <property type="project" value="UniProtKB-KW"/>
</dbReference>
<dbReference type="InterPro" id="IPR032781">
    <property type="entry name" value="ABC_tran_Xtn"/>
</dbReference>